<keyword evidence="4 6" id="KW-1133">Transmembrane helix</keyword>
<keyword evidence="2" id="KW-1003">Cell membrane</keyword>
<evidence type="ECO:0000256" key="5">
    <source>
        <dbReference type="ARBA" id="ARBA00023136"/>
    </source>
</evidence>
<dbReference type="GO" id="GO:0033228">
    <property type="term" value="P:cysteine export across plasma membrane"/>
    <property type="evidence" value="ECO:0007669"/>
    <property type="project" value="TreeGrafter"/>
</dbReference>
<feature type="transmembrane region" description="Helical" evidence="6">
    <location>
        <begin position="40"/>
        <end position="59"/>
    </location>
</feature>
<evidence type="ECO:0000313" key="8">
    <source>
        <dbReference type="Proteomes" id="UP000033434"/>
    </source>
</evidence>
<dbReference type="InterPro" id="IPR001123">
    <property type="entry name" value="LeuE-type"/>
</dbReference>
<evidence type="ECO:0000313" key="7">
    <source>
        <dbReference type="EMBL" id="KKE81576.1"/>
    </source>
</evidence>
<proteinExistence type="predicted"/>
<dbReference type="Proteomes" id="UP000033434">
    <property type="component" value="Unassembled WGS sequence"/>
</dbReference>
<evidence type="ECO:0000256" key="3">
    <source>
        <dbReference type="ARBA" id="ARBA00022692"/>
    </source>
</evidence>
<dbReference type="AlphaFoldDB" id="A0A0F6A6U7"/>
<dbReference type="PANTHER" id="PTHR30086:SF20">
    <property type="entry name" value="ARGININE EXPORTER PROTEIN ARGO-RELATED"/>
    <property type="match status" value="1"/>
</dbReference>
<reference evidence="7 8" key="1">
    <citation type="journal article" date="2015" name="BMC Genomics">
        <title>Genome mining reveals unlocked bioactive potential of marine Gram-negative bacteria.</title>
        <authorList>
            <person name="Machado H."/>
            <person name="Sonnenschein E.C."/>
            <person name="Melchiorsen J."/>
            <person name="Gram L."/>
        </authorList>
    </citation>
    <scope>NUCLEOTIDE SEQUENCE [LARGE SCALE GENOMIC DNA]</scope>
    <source>
        <strain evidence="7 8">S4054</strain>
    </source>
</reference>
<dbReference type="EMBL" id="AUXW01000184">
    <property type="protein sequence ID" value="KKE81576.1"/>
    <property type="molecule type" value="Genomic_DNA"/>
</dbReference>
<protein>
    <recommendedName>
        <fullName evidence="9">Amino acid transporter LysE</fullName>
    </recommendedName>
</protein>
<feature type="transmembrane region" description="Helical" evidence="6">
    <location>
        <begin position="71"/>
        <end position="89"/>
    </location>
</feature>
<feature type="transmembrane region" description="Helical" evidence="6">
    <location>
        <begin position="142"/>
        <end position="166"/>
    </location>
</feature>
<evidence type="ECO:0000256" key="6">
    <source>
        <dbReference type="SAM" id="Phobius"/>
    </source>
</evidence>
<organism evidence="7 8">
    <name type="scientific">Pseudoalteromonas luteoviolacea S4054</name>
    <dbReference type="NCBI Taxonomy" id="1129367"/>
    <lineage>
        <taxon>Bacteria</taxon>
        <taxon>Pseudomonadati</taxon>
        <taxon>Pseudomonadota</taxon>
        <taxon>Gammaproteobacteria</taxon>
        <taxon>Alteromonadales</taxon>
        <taxon>Pseudoalteromonadaceae</taxon>
        <taxon>Pseudoalteromonas</taxon>
    </lineage>
</organism>
<feature type="transmembrane region" description="Helical" evidence="6">
    <location>
        <begin position="178"/>
        <end position="199"/>
    </location>
</feature>
<dbReference type="Pfam" id="PF01810">
    <property type="entry name" value="LysE"/>
    <property type="match status" value="1"/>
</dbReference>
<dbReference type="PANTHER" id="PTHR30086">
    <property type="entry name" value="ARGININE EXPORTER PROTEIN ARGO"/>
    <property type="match status" value="1"/>
</dbReference>
<gene>
    <name evidence="7" type="ORF">N479_22020</name>
</gene>
<name>A0A0F6A6U7_9GAMM</name>
<dbReference type="GO" id="GO:0015171">
    <property type="term" value="F:amino acid transmembrane transporter activity"/>
    <property type="evidence" value="ECO:0007669"/>
    <property type="project" value="TreeGrafter"/>
</dbReference>
<keyword evidence="3 6" id="KW-0812">Transmembrane</keyword>
<dbReference type="RefSeq" id="WP_046357928.1">
    <property type="nucleotide sequence ID" value="NZ_AUXW01000184.1"/>
</dbReference>
<comment type="subcellular location">
    <subcellularLocation>
        <location evidence="1">Cell membrane</location>
        <topology evidence="1">Multi-pass membrane protein</topology>
    </subcellularLocation>
</comment>
<dbReference type="PATRIC" id="fig|1129367.4.peg.4577"/>
<dbReference type="GO" id="GO:0005886">
    <property type="term" value="C:plasma membrane"/>
    <property type="evidence" value="ECO:0007669"/>
    <property type="project" value="UniProtKB-SubCell"/>
</dbReference>
<evidence type="ECO:0008006" key="9">
    <source>
        <dbReference type="Google" id="ProtNLM"/>
    </source>
</evidence>
<sequence>MEYIFAVALFAFSTSITPGPNNIMVMTSGVNFGVKKTLPLLSGICVGFSVMLMVVGLGFGQLFSLFPSLHFIIKCAGVLYLFYLAWLIARTAAGELEHKTQQPMTFINGALFQWVNAKAWIVATGAIAAFTTVGEGYLLQNITIALVFLVAAFPCVGSWLLCGTALKRVFTQGKARQVFNYVMAGLLVLSVVPVISEIFTQVKKSML</sequence>
<evidence type="ECO:0000256" key="2">
    <source>
        <dbReference type="ARBA" id="ARBA00022475"/>
    </source>
</evidence>
<accession>A0A0F6A6U7</accession>
<evidence type="ECO:0000256" key="1">
    <source>
        <dbReference type="ARBA" id="ARBA00004651"/>
    </source>
</evidence>
<evidence type="ECO:0000256" key="4">
    <source>
        <dbReference type="ARBA" id="ARBA00022989"/>
    </source>
</evidence>
<comment type="caution">
    <text evidence="7">The sequence shown here is derived from an EMBL/GenBank/DDBJ whole genome shotgun (WGS) entry which is preliminary data.</text>
</comment>
<keyword evidence="5 6" id="KW-0472">Membrane</keyword>